<dbReference type="Proteomes" id="UP000582659">
    <property type="component" value="Unassembled WGS sequence"/>
</dbReference>
<evidence type="ECO:0000313" key="1">
    <source>
        <dbReference type="EMBL" id="CAD5235787.1"/>
    </source>
</evidence>
<reference evidence="1" key="1">
    <citation type="submission" date="2020-09" db="EMBL/GenBank/DDBJ databases">
        <authorList>
            <person name="Kikuchi T."/>
        </authorList>
    </citation>
    <scope>NUCLEOTIDE SEQUENCE</scope>
    <source>
        <strain evidence="1">Ka4C1</strain>
    </source>
</reference>
<name>A0A811MA92_BURXY</name>
<dbReference type="AlphaFoldDB" id="A0A811MA92"/>
<sequence length="242" mass="27422">MTRGLYNKITELDNVTTNVSRFYLATKEGGFGYASLQQVFVEAVVSRAIYCLRAPSLCDIREFILSKFDPVKVARIALARSKIDMDIERMDMASATRTIRQHYQAKWKTLFQQSKLYQKWVQHKIDIPNSKDLWGVRTQTNNVGYAMLGIETASHIVTECSYTPGSHVYRTSRLCGAEYLCCPGKRLRSLDSALLTAHIVLIDQREKNYPRGGSGGLVCHTAKADDVTRKLYKYGVNGEYQS</sequence>
<gene>
    <name evidence="1" type="ORF">BXYJ_LOCUS15878</name>
</gene>
<dbReference type="Proteomes" id="UP000659654">
    <property type="component" value="Unassembled WGS sequence"/>
</dbReference>
<keyword evidence="2" id="KW-1185">Reference proteome</keyword>
<dbReference type="EMBL" id="CAJFDI010000007">
    <property type="protein sequence ID" value="CAD5235787.1"/>
    <property type="molecule type" value="Genomic_DNA"/>
</dbReference>
<protein>
    <submittedName>
        <fullName evidence="1">(pine wood nematode) hypothetical protein</fullName>
    </submittedName>
</protein>
<dbReference type="EMBL" id="CAJFCV020000007">
    <property type="protein sequence ID" value="CAG9132670.1"/>
    <property type="molecule type" value="Genomic_DNA"/>
</dbReference>
<organism evidence="1 2">
    <name type="scientific">Bursaphelenchus xylophilus</name>
    <name type="common">Pinewood nematode worm</name>
    <name type="synonym">Aphelenchoides xylophilus</name>
    <dbReference type="NCBI Taxonomy" id="6326"/>
    <lineage>
        <taxon>Eukaryota</taxon>
        <taxon>Metazoa</taxon>
        <taxon>Ecdysozoa</taxon>
        <taxon>Nematoda</taxon>
        <taxon>Chromadorea</taxon>
        <taxon>Rhabditida</taxon>
        <taxon>Tylenchina</taxon>
        <taxon>Tylenchomorpha</taxon>
        <taxon>Aphelenchoidea</taxon>
        <taxon>Aphelenchoididae</taxon>
        <taxon>Bursaphelenchus</taxon>
    </lineage>
</organism>
<proteinExistence type="predicted"/>
<accession>A0A811MA92</accession>
<evidence type="ECO:0000313" key="2">
    <source>
        <dbReference type="Proteomes" id="UP000659654"/>
    </source>
</evidence>
<comment type="caution">
    <text evidence="1">The sequence shown here is derived from an EMBL/GenBank/DDBJ whole genome shotgun (WGS) entry which is preliminary data.</text>
</comment>